<proteinExistence type="predicted"/>
<dbReference type="KEGG" id="vg:29124121"/>
<dbReference type="Proteomes" id="UP000201797">
    <property type="component" value="Segment"/>
</dbReference>
<keyword evidence="2" id="KW-1185">Reference proteome</keyword>
<evidence type="ECO:0000313" key="2">
    <source>
        <dbReference type="Proteomes" id="UP000201797"/>
    </source>
</evidence>
<protein>
    <submittedName>
        <fullName evidence="1">Uncharacterized protein</fullName>
    </submittedName>
</protein>
<dbReference type="OrthoDB" id="19699at10239"/>
<reference evidence="1 2" key="1">
    <citation type="submission" date="2016-01" db="EMBL/GenBank/DDBJ databases">
        <title>The genomic content and context of auxiliary metabolic genes in marine cyanophages.</title>
        <authorList>
            <person name="Marston M.F."/>
            <person name="Martiny J.B.H."/>
            <person name="Crummett L.T."/>
        </authorList>
    </citation>
    <scope>NUCLEOTIDE SEQUENCE [LARGE SCALE GENOMIC DNA]</scope>
    <source>
        <strain evidence="1">RW_29_0704</strain>
    </source>
</reference>
<evidence type="ECO:0000313" key="1">
    <source>
        <dbReference type="EMBL" id="AMO42899.1"/>
    </source>
</evidence>
<name>A0A127KLS0_9CAUD</name>
<organism evidence="1 2">
    <name type="scientific">Cyanophage S-RIM50</name>
    <dbReference type="NCBI Taxonomy" id="687803"/>
    <lineage>
        <taxon>Viruses</taxon>
        <taxon>Duplodnaviria</taxon>
        <taxon>Heunggongvirae</taxon>
        <taxon>Uroviricota</taxon>
        <taxon>Caudoviricetes</taxon>
        <taxon>Pantevenvirales</taxon>
        <taxon>Kyanoviridae</taxon>
        <taxon>Neptunevirus</taxon>
        <taxon>Neptunevirus srim50</taxon>
    </lineage>
</organism>
<sequence length="73" mass="8574">MNPNTIREMAPHTRQRFHFAASSFSRMYGVDKVTADMLDFCTGWAEQTMPAPLEGLNEVDVYFRRLWNLRSFN</sequence>
<gene>
    <name evidence="1" type="ORF">R290704_117</name>
</gene>
<dbReference type="EMBL" id="KU594605">
    <property type="protein sequence ID" value="AMO42899.1"/>
    <property type="molecule type" value="Genomic_DNA"/>
</dbReference>
<dbReference type="GeneID" id="29124121"/>
<accession>A0A127KLS0</accession>
<dbReference type="RefSeq" id="YP_009302198.1">
    <property type="nucleotide sequence ID" value="NC_031242.1"/>
</dbReference>